<keyword evidence="1" id="KW-0677">Repeat</keyword>
<dbReference type="Proteomes" id="UP000218244">
    <property type="component" value="Chromosome"/>
</dbReference>
<dbReference type="Pfam" id="PF00874">
    <property type="entry name" value="PRD"/>
    <property type="match status" value="2"/>
</dbReference>
<dbReference type="InterPro" id="IPR036650">
    <property type="entry name" value="CAT_RNA-bd_dom_sf"/>
</dbReference>
<organism evidence="5 6">
    <name type="scientific">Corynebacterium suranareeae</name>
    <dbReference type="NCBI Taxonomy" id="2506452"/>
    <lineage>
        <taxon>Bacteria</taxon>
        <taxon>Bacillati</taxon>
        <taxon>Actinomycetota</taxon>
        <taxon>Actinomycetes</taxon>
        <taxon>Mycobacteriales</taxon>
        <taxon>Corynebacteriaceae</taxon>
        <taxon>Corynebacterium</taxon>
    </lineage>
</organism>
<keyword evidence="2" id="KW-0805">Transcription regulation</keyword>
<evidence type="ECO:0000256" key="1">
    <source>
        <dbReference type="ARBA" id="ARBA00022737"/>
    </source>
</evidence>
<evidence type="ECO:0000313" key="5">
    <source>
        <dbReference type="EMBL" id="BAU97052.1"/>
    </source>
</evidence>
<evidence type="ECO:0000259" key="4">
    <source>
        <dbReference type="PROSITE" id="PS51372"/>
    </source>
</evidence>
<feature type="domain" description="PRD" evidence="4">
    <location>
        <begin position="70"/>
        <end position="175"/>
    </location>
</feature>
<dbReference type="RefSeq" id="WP_096458484.1">
    <property type="nucleotide sequence ID" value="NZ_AP017369.1"/>
</dbReference>
<dbReference type="Gene3D" id="1.20.58.1950">
    <property type="match status" value="1"/>
</dbReference>
<dbReference type="SMART" id="SM01061">
    <property type="entry name" value="CAT_RBD"/>
    <property type="match status" value="1"/>
</dbReference>
<dbReference type="KEGG" id="csur:N24_2790"/>
<evidence type="ECO:0000256" key="2">
    <source>
        <dbReference type="ARBA" id="ARBA00023015"/>
    </source>
</evidence>
<dbReference type="Gene3D" id="1.20.890.100">
    <property type="match status" value="1"/>
</dbReference>
<evidence type="ECO:0000256" key="3">
    <source>
        <dbReference type="ARBA" id="ARBA00023163"/>
    </source>
</evidence>
<dbReference type="GO" id="GO:0006355">
    <property type="term" value="P:regulation of DNA-templated transcription"/>
    <property type="evidence" value="ECO:0007669"/>
    <property type="project" value="InterPro"/>
</dbReference>
<feature type="domain" description="PRD" evidence="4">
    <location>
        <begin position="180"/>
        <end position="293"/>
    </location>
</feature>
<reference evidence="5 6" key="1">
    <citation type="submission" date="2016-02" db="EMBL/GenBank/DDBJ databases">
        <title>Corynebacterium glutamicum N24 whole genome sequencing project.</title>
        <authorList>
            <person name="Matsutani M."/>
            <person name="Nangtapong N."/>
            <person name="Yakushi T."/>
            <person name="Matsushita K."/>
        </authorList>
    </citation>
    <scope>NUCLEOTIDE SEQUENCE [LARGE SCALE GENOMIC DNA]</scope>
    <source>
        <strain evidence="5 6">N24</strain>
    </source>
</reference>
<name>A0A169S3I8_9CORY</name>
<dbReference type="Pfam" id="PF03123">
    <property type="entry name" value="CAT_RBD"/>
    <property type="match status" value="1"/>
</dbReference>
<dbReference type="Gene3D" id="2.30.24.10">
    <property type="entry name" value="CAT RNA-binding domain"/>
    <property type="match status" value="1"/>
</dbReference>
<proteinExistence type="predicted"/>
<dbReference type="AlphaFoldDB" id="A0A169S3I8"/>
<dbReference type="PANTHER" id="PTHR30185:SF18">
    <property type="entry name" value="TRANSCRIPTIONAL REGULATOR MTLR"/>
    <property type="match status" value="1"/>
</dbReference>
<dbReference type="EMBL" id="AP017369">
    <property type="protein sequence ID" value="BAU97052.1"/>
    <property type="molecule type" value="Genomic_DNA"/>
</dbReference>
<evidence type="ECO:0000313" key="6">
    <source>
        <dbReference type="Proteomes" id="UP000218244"/>
    </source>
</evidence>
<dbReference type="SUPFAM" id="SSF50151">
    <property type="entry name" value="SacY-like RNA-binding domain"/>
    <property type="match status" value="1"/>
</dbReference>
<dbReference type="GO" id="GO:0003723">
    <property type="term" value="F:RNA binding"/>
    <property type="evidence" value="ECO:0007669"/>
    <property type="project" value="InterPro"/>
</dbReference>
<keyword evidence="6" id="KW-1185">Reference proteome</keyword>
<keyword evidence="3" id="KW-0804">Transcription</keyword>
<gene>
    <name evidence="5" type="primary">bglR</name>
    <name evidence="5" type="ORF">N24_2790</name>
</gene>
<sequence>MVSNTAWKIIQVFNNNVVLAENGSDRAVLLGRGLGFGRAPGAAVQVDSIQEYFRPTVMQPPEQLARLITELNPAIIALARELAETAEFMCDVDIPDSTVVAMADHIRFAIDRAAQGISLPNPLRWEVSQFYPREFAFGHKALAHIKNSAQVSLPEDEAVSLALHVVNAQFAQNNRQDSMARTAQLTTLLTKVFDVVEAALPDQHIDRDSMTAARFITHLRFLLQRLIGREGKAHEAEKGLISLSSKVADEYPVSFSIAGKVIMMLQLELDTTCSEDEAVYLALHIARLMTSPR</sequence>
<dbReference type="InterPro" id="IPR036634">
    <property type="entry name" value="PRD_sf"/>
</dbReference>
<dbReference type="InterPro" id="IPR011608">
    <property type="entry name" value="PRD"/>
</dbReference>
<dbReference type="PANTHER" id="PTHR30185">
    <property type="entry name" value="CRYPTIC BETA-GLUCOSIDE BGL OPERON ANTITERMINATOR"/>
    <property type="match status" value="1"/>
</dbReference>
<accession>A0A169S3I8</accession>
<dbReference type="InterPro" id="IPR050661">
    <property type="entry name" value="BglG_antiterminators"/>
</dbReference>
<dbReference type="SUPFAM" id="SSF63520">
    <property type="entry name" value="PTS-regulatory domain, PRD"/>
    <property type="match status" value="2"/>
</dbReference>
<dbReference type="Gene3D" id="1.10.1790.10">
    <property type="entry name" value="PRD domain"/>
    <property type="match status" value="1"/>
</dbReference>
<dbReference type="PROSITE" id="PS51372">
    <property type="entry name" value="PRD_2"/>
    <property type="match status" value="2"/>
</dbReference>
<protein>
    <submittedName>
        <fullName evidence="5">Beta-glucoside operon antiterminator</fullName>
    </submittedName>
</protein>
<dbReference type="InterPro" id="IPR004341">
    <property type="entry name" value="CAT_RNA-bd_dom"/>
</dbReference>